<dbReference type="Pfam" id="PF03806">
    <property type="entry name" value="ABG_transport"/>
    <property type="match status" value="1"/>
</dbReference>
<dbReference type="AlphaFoldDB" id="A0A931FYM1"/>
<feature type="transmembrane region" description="Helical" evidence="1">
    <location>
        <begin position="386"/>
        <end position="408"/>
    </location>
</feature>
<feature type="transmembrane region" description="Helical" evidence="1">
    <location>
        <begin position="428"/>
        <end position="448"/>
    </location>
</feature>
<evidence type="ECO:0000313" key="2">
    <source>
        <dbReference type="EMBL" id="MBG0563892.1"/>
    </source>
</evidence>
<feature type="transmembrane region" description="Helical" evidence="1">
    <location>
        <begin position="455"/>
        <end position="480"/>
    </location>
</feature>
<feature type="transmembrane region" description="Helical" evidence="1">
    <location>
        <begin position="346"/>
        <end position="365"/>
    </location>
</feature>
<feature type="transmembrane region" description="Helical" evidence="1">
    <location>
        <begin position="309"/>
        <end position="326"/>
    </location>
</feature>
<dbReference type="Proteomes" id="UP000598146">
    <property type="component" value="Unassembled WGS sequence"/>
</dbReference>
<accession>A0A931FYM1</accession>
<sequence>MKPPKSGWLDRIERLGNKVPHPAIIFLSLCLLVIVLSWVLALFDVSVTYDVAEPVTGPAVTEEYEAGTQVPDLTAVPDDYAEEDLVIQQETTEIKSLISIDGVRFMFTSFVSNFSSFSVVAVILVAMLGVGVAEESGLMGALIRGMVRIAPVRILTFIIVFVGMLSSVASDAGYLILIPLAAAAFHSVGKHPLAGLAAAYAGVSAGFAVNILITPSDGILTEVTNEAIALAQPDSSIGITANLWFNIASTIFVSLVITLVSSRMIERRLGAYREEDAALPGEGFADPAGAGTATEPHVDHDVEKRGMRGAGIAVLIVLAIVLLLAIPPGAPLRNPETGSLINDAPLMDSLIVIITFIFLAAGIGYGRGAKTITTSTSIINAITKTWASLAGLLFMLFLISQFIAYFNYSEMPTVASVAMADLLEAADIGTVWLLVGFILVIALLDIIVPGLLPKWAIFAPVFIPLFIRLGVAPQTLLAAYRLGDSPMNVITPLMVYLPFIVIVAQRYKKSAGLGTIVALMIPYTAVVLVTWLLFFVAWFLLGIPIGPGYPANI</sequence>
<dbReference type="GO" id="GO:0015558">
    <property type="term" value="F:secondary active p-aminobenzoyl-glutamate transmembrane transporter activity"/>
    <property type="evidence" value="ECO:0007669"/>
    <property type="project" value="InterPro"/>
</dbReference>
<proteinExistence type="predicted"/>
<gene>
    <name evidence="2" type="ORF">I4J89_20825</name>
</gene>
<dbReference type="PANTHER" id="PTHR30282">
    <property type="entry name" value="P-AMINOBENZOYL GLUTAMATE TRANSPORTER"/>
    <property type="match status" value="1"/>
</dbReference>
<comment type="caution">
    <text evidence="2">The sequence shown here is derived from an EMBL/GenBank/DDBJ whole genome shotgun (WGS) entry which is preliminary data.</text>
</comment>
<feature type="transmembrane region" description="Helical" evidence="1">
    <location>
        <begin position="516"/>
        <end position="541"/>
    </location>
</feature>
<keyword evidence="1" id="KW-1133">Transmembrane helix</keyword>
<keyword evidence="1" id="KW-0812">Transmembrane</keyword>
<dbReference type="EMBL" id="JADQTO010000009">
    <property type="protein sequence ID" value="MBG0563892.1"/>
    <property type="molecule type" value="Genomic_DNA"/>
</dbReference>
<name>A0A931FYM1_9ACTN</name>
<feature type="transmembrane region" description="Helical" evidence="1">
    <location>
        <begin position="243"/>
        <end position="260"/>
    </location>
</feature>
<feature type="transmembrane region" description="Helical" evidence="1">
    <location>
        <begin position="21"/>
        <end position="43"/>
    </location>
</feature>
<dbReference type="GO" id="GO:1902604">
    <property type="term" value="P:p-aminobenzoyl-glutamate transmembrane transport"/>
    <property type="evidence" value="ECO:0007669"/>
    <property type="project" value="InterPro"/>
</dbReference>
<feature type="transmembrane region" description="Helical" evidence="1">
    <location>
        <begin position="196"/>
        <end position="213"/>
    </location>
</feature>
<feature type="transmembrane region" description="Helical" evidence="1">
    <location>
        <begin position="114"/>
        <end position="133"/>
    </location>
</feature>
<keyword evidence="3" id="KW-1185">Reference proteome</keyword>
<evidence type="ECO:0000256" key="1">
    <source>
        <dbReference type="SAM" id="Phobius"/>
    </source>
</evidence>
<protein>
    <submittedName>
        <fullName evidence="2">AbgT family transporter</fullName>
    </submittedName>
</protein>
<evidence type="ECO:0000313" key="3">
    <source>
        <dbReference type="Proteomes" id="UP000598146"/>
    </source>
</evidence>
<feature type="transmembrane region" description="Helical" evidence="1">
    <location>
        <begin position="486"/>
        <end position="504"/>
    </location>
</feature>
<dbReference type="PANTHER" id="PTHR30282:SF0">
    <property type="entry name" value="P-AMINOBENZOYL-GLUTAMATE TRANSPORT PROTEIN"/>
    <property type="match status" value="1"/>
</dbReference>
<keyword evidence="1" id="KW-0472">Membrane</keyword>
<organism evidence="2 3">
    <name type="scientific">Actinoplanes aureus</name>
    <dbReference type="NCBI Taxonomy" id="2792083"/>
    <lineage>
        <taxon>Bacteria</taxon>
        <taxon>Bacillati</taxon>
        <taxon>Actinomycetota</taxon>
        <taxon>Actinomycetes</taxon>
        <taxon>Micromonosporales</taxon>
        <taxon>Micromonosporaceae</taxon>
        <taxon>Actinoplanes</taxon>
    </lineage>
</organism>
<reference evidence="2" key="1">
    <citation type="submission" date="2020-11" db="EMBL/GenBank/DDBJ databases">
        <title>Isolation and identification of active actinomycetes.</title>
        <authorList>
            <person name="Sun X."/>
        </authorList>
    </citation>
    <scope>NUCLEOTIDE SEQUENCE</scope>
    <source>
        <strain evidence="2">NEAU-A11</strain>
    </source>
</reference>
<dbReference type="InterPro" id="IPR004697">
    <property type="entry name" value="AbgT"/>
</dbReference>